<evidence type="ECO:0000256" key="1">
    <source>
        <dbReference type="SAM" id="MobiDB-lite"/>
    </source>
</evidence>
<feature type="non-terminal residue" evidence="3">
    <location>
        <position position="1"/>
    </location>
</feature>
<organism evidence="3 4">
    <name type="scientific">Didymodactylos carnosus</name>
    <dbReference type="NCBI Taxonomy" id="1234261"/>
    <lineage>
        <taxon>Eukaryota</taxon>
        <taxon>Metazoa</taxon>
        <taxon>Spiralia</taxon>
        <taxon>Gnathifera</taxon>
        <taxon>Rotifera</taxon>
        <taxon>Eurotatoria</taxon>
        <taxon>Bdelloidea</taxon>
        <taxon>Philodinida</taxon>
        <taxon>Philodinidae</taxon>
        <taxon>Didymodactylos</taxon>
    </lineage>
</organism>
<comment type="caution">
    <text evidence="3">The sequence shown here is derived from an EMBL/GenBank/DDBJ whole genome shotgun (WGS) entry which is preliminary data.</text>
</comment>
<evidence type="ECO:0000313" key="2">
    <source>
        <dbReference type="EMBL" id="CAF1205168.1"/>
    </source>
</evidence>
<name>A0A8S2NRX1_9BILA</name>
<dbReference type="AlphaFoldDB" id="A0A8S2NRX1"/>
<evidence type="ECO:0000313" key="3">
    <source>
        <dbReference type="EMBL" id="CAF4014635.1"/>
    </source>
</evidence>
<feature type="region of interest" description="Disordered" evidence="1">
    <location>
        <begin position="231"/>
        <end position="251"/>
    </location>
</feature>
<evidence type="ECO:0000313" key="4">
    <source>
        <dbReference type="Proteomes" id="UP000682733"/>
    </source>
</evidence>
<dbReference type="Proteomes" id="UP000682733">
    <property type="component" value="Unassembled WGS sequence"/>
</dbReference>
<gene>
    <name evidence="2" type="ORF">OVA965_LOCUS24178</name>
    <name evidence="3" type="ORF">TMI583_LOCUS24898</name>
</gene>
<dbReference type="Proteomes" id="UP000677228">
    <property type="component" value="Unassembled WGS sequence"/>
</dbReference>
<dbReference type="EMBL" id="CAJNOK010014451">
    <property type="protein sequence ID" value="CAF1205168.1"/>
    <property type="molecule type" value="Genomic_DNA"/>
</dbReference>
<accession>A0A8S2NRX1</accession>
<sequence>VMFTVLKSIDNLLEKFNELSQRHQNLIKAFKSDLPDVDSPLRDITRDEEIHVVQDIPTAFVHIDSTDDFMQLAKKPKSSIQITPPNYTLISTTLNDTSMRRISSEKSSTIDAEIIQYPTIIKPTKKLAPLPSFALIQSAATSRRRNLPKNKTVPPILTKPTTPKMKLPHFQAGGVYRSEVLSPVLPRHIIRNAVIAATINHLARHENSKHRRQLPSPRPFLVKQRHPFCHTKPTVPSAQVKRPITASISRPQKKTKVEITIVRTKKITDNFRSSISASSARTILNTPRIISAKSS</sequence>
<protein>
    <submittedName>
        <fullName evidence="3">Uncharacterized protein</fullName>
    </submittedName>
</protein>
<proteinExistence type="predicted"/>
<dbReference type="EMBL" id="CAJOBA010035984">
    <property type="protein sequence ID" value="CAF4014635.1"/>
    <property type="molecule type" value="Genomic_DNA"/>
</dbReference>
<reference evidence="3" key="1">
    <citation type="submission" date="2021-02" db="EMBL/GenBank/DDBJ databases">
        <authorList>
            <person name="Nowell W R."/>
        </authorList>
    </citation>
    <scope>NUCLEOTIDE SEQUENCE</scope>
</reference>